<dbReference type="Proteomes" id="UP001501367">
    <property type="component" value="Unassembled WGS sequence"/>
</dbReference>
<evidence type="ECO:0000313" key="2">
    <source>
        <dbReference type="Proteomes" id="UP001501367"/>
    </source>
</evidence>
<reference evidence="2" key="1">
    <citation type="journal article" date="2019" name="Int. J. Syst. Evol. Microbiol.">
        <title>The Global Catalogue of Microorganisms (GCM) 10K type strain sequencing project: providing services to taxonomists for standard genome sequencing and annotation.</title>
        <authorList>
            <consortium name="The Broad Institute Genomics Platform"/>
            <consortium name="The Broad Institute Genome Sequencing Center for Infectious Disease"/>
            <person name="Wu L."/>
            <person name="Ma J."/>
        </authorList>
    </citation>
    <scope>NUCLEOTIDE SEQUENCE [LARGE SCALE GENOMIC DNA]</scope>
    <source>
        <strain evidence="2">JCM 17336</strain>
    </source>
</reference>
<gene>
    <name evidence="1" type="ORF">GCM10022422_19470</name>
</gene>
<name>A0ABP7FD29_9FLAO</name>
<keyword evidence="2" id="KW-1185">Reference proteome</keyword>
<comment type="caution">
    <text evidence="1">The sequence shown here is derived from an EMBL/GenBank/DDBJ whole genome shotgun (WGS) entry which is preliminary data.</text>
</comment>
<evidence type="ECO:0000313" key="1">
    <source>
        <dbReference type="EMBL" id="GAA3736481.1"/>
    </source>
</evidence>
<organism evidence="1 2">
    <name type="scientific">Flavobacterium ginsengisoli</name>
    <dbReference type="NCBI Taxonomy" id="871694"/>
    <lineage>
        <taxon>Bacteria</taxon>
        <taxon>Pseudomonadati</taxon>
        <taxon>Bacteroidota</taxon>
        <taxon>Flavobacteriia</taxon>
        <taxon>Flavobacteriales</taxon>
        <taxon>Flavobacteriaceae</taxon>
        <taxon>Flavobacterium</taxon>
    </lineage>
</organism>
<evidence type="ECO:0008006" key="3">
    <source>
        <dbReference type="Google" id="ProtNLM"/>
    </source>
</evidence>
<proteinExistence type="predicted"/>
<accession>A0ABP7FD29</accession>
<dbReference type="EMBL" id="BAABDT010000003">
    <property type="protein sequence ID" value="GAA3736481.1"/>
    <property type="molecule type" value="Genomic_DNA"/>
</dbReference>
<sequence>MGSSRANNHFVTKMFTDTGLKTFNFGMQGSKLFESDLILKLLLEKKNKIKNVIIDVDVTLKSENKSERTFLMFLPYLDDYHVVRWHFEELEDFNSFYYIPFYRYLKFDSKIGFREMFSSVLNKKSNEIGNGRYYPLPENKGKLNAEILDFQPQRNKYYEEIKKICKVNNINLIAIMTPMCEKAVVNDYFKKVNMLYPEIYDYENKIIEDKYFSTFEHMNDMGAKAFTTKILNVFFNK</sequence>
<protein>
    <recommendedName>
        <fullName evidence="3">SGNH/GDSL hydrolase family protein</fullName>
    </recommendedName>
</protein>